<name>A0A183D017_9BILA</name>
<dbReference type="AlphaFoldDB" id="A0A183D017"/>
<proteinExistence type="predicted"/>
<evidence type="ECO:0000313" key="7">
    <source>
        <dbReference type="WBParaSite" id="GPUH_0000206301-mRNA-1"/>
    </source>
</evidence>
<feature type="domain" description="Timeless N-terminal" evidence="4">
    <location>
        <begin position="19"/>
        <end position="80"/>
    </location>
</feature>
<keyword evidence="3" id="KW-0131">Cell cycle</keyword>
<evidence type="ECO:0000313" key="6">
    <source>
        <dbReference type="Proteomes" id="UP000271098"/>
    </source>
</evidence>
<dbReference type="GO" id="GO:0043111">
    <property type="term" value="P:replication fork arrest"/>
    <property type="evidence" value="ECO:0007669"/>
    <property type="project" value="TreeGrafter"/>
</dbReference>
<dbReference type="PANTHER" id="PTHR22940:SF4">
    <property type="entry name" value="PROTEIN TIMELESS HOMOLOG"/>
    <property type="match status" value="1"/>
</dbReference>
<accession>A0A183D017</accession>
<evidence type="ECO:0000256" key="1">
    <source>
        <dbReference type="ARBA" id="ARBA00004123"/>
    </source>
</evidence>
<dbReference type="GO" id="GO:0003677">
    <property type="term" value="F:DNA binding"/>
    <property type="evidence" value="ECO:0007669"/>
    <property type="project" value="TreeGrafter"/>
</dbReference>
<comment type="subcellular location">
    <subcellularLocation>
        <location evidence="1">Nucleus</location>
    </subcellularLocation>
</comment>
<dbReference type="GO" id="GO:0000076">
    <property type="term" value="P:DNA replication checkpoint signaling"/>
    <property type="evidence" value="ECO:0007669"/>
    <property type="project" value="TreeGrafter"/>
</dbReference>
<evidence type="ECO:0000313" key="5">
    <source>
        <dbReference type="EMBL" id="VDK31836.1"/>
    </source>
</evidence>
<dbReference type="WBParaSite" id="GPUH_0000206301-mRNA-1">
    <property type="protein sequence ID" value="GPUH_0000206301-mRNA-1"/>
    <property type="gene ID" value="GPUH_0000206301"/>
</dbReference>
<keyword evidence="6" id="KW-1185">Reference proteome</keyword>
<keyword evidence="2" id="KW-0539">Nucleus</keyword>
<evidence type="ECO:0000256" key="3">
    <source>
        <dbReference type="ARBA" id="ARBA00023306"/>
    </source>
</evidence>
<evidence type="ECO:0000256" key="2">
    <source>
        <dbReference type="ARBA" id="ARBA00023242"/>
    </source>
</evidence>
<dbReference type="InterPro" id="IPR006906">
    <property type="entry name" value="Timeless_N"/>
</dbReference>
<dbReference type="PANTHER" id="PTHR22940">
    <property type="entry name" value="TIMEOUT/TIMELESS-2"/>
    <property type="match status" value="1"/>
</dbReference>
<evidence type="ECO:0000259" key="4">
    <source>
        <dbReference type="Pfam" id="PF04821"/>
    </source>
</evidence>
<dbReference type="GO" id="GO:0006281">
    <property type="term" value="P:DNA repair"/>
    <property type="evidence" value="ECO:0007669"/>
    <property type="project" value="TreeGrafter"/>
</dbReference>
<protein>
    <submittedName>
        <fullName evidence="7">TIMELESS domain-containing protein</fullName>
    </submittedName>
</protein>
<dbReference type="GO" id="GO:0031298">
    <property type="term" value="C:replication fork protection complex"/>
    <property type="evidence" value="ECO:0007669"/>
    <property type="project" value="TreeGrafter"/>
</dbReference>
<dbReference type="Pfam" id="PF04821">
    <property type="entry name" value="TIMELESS"/>
    <property type="match status" value="1"/>
</dbReference>
<gene>
    <name evidence="5" type="ORF">GPUH_LOCUS2058</name>
</gene>
<organism evidence="7">
    <name type="scientific">Gongylonema pulchrum</name>
    <dbReference type="NCBI Taxonomy" id="637853"/>
    <lineage>
        <taxon>Eukaryota</taxon>
        <taxon>Metazoa</taxon>
        <taxon>Ecdysozoa</taxon>
        <taxon>Nematoda</taxon>
        <taxon>Chromadorea</taxon>
        <taxon>Rhabditida</taxon>
        <taxon>Spirurina</taxon>
        <taxon>Spiruromorpha</taxon>
        <taxon>Spiruroidea</taxon>
        <taxon>Gongylonematidae</taxon>
        <taxon>Gongylonema</taxon>
    </lineage>
</organism>
<dbReference type="Proteomes" id="UP000271098">
    <property type="component" value="Unassembled WGS sequence"/>
</dbReference>
<dbReference type="InterPro" id="IPR044998">
    <property type="entry name" value="Timeless"/>
</dbReference>
<reference evidence="7" key="1">
    <citation type="submission" date="2016-06" db="UniProtKB">
        <authorList>
            <consortium name="WormBaseParasite"/>
        </authorList>
    </citation>
    <scope>IDENTIFICATION</scope>
</reference>
<reference evidence="5 6" key="2">
    <citation type="submission" date="2018-11" db="EMBL/GenBank/DDBJ databases">
        <authorList>
            <consortium name="Pathogen Informatics"/>
        </authorList>
    </citation>
    <scope>NUCLEOTIDE SEQUENCE [LARGE SCALE GENOMIC DNA]</scope>
</reference>
<dbReference type="EMBL" id="UYRT01002862">
    <property type="protein sequence ID" value="VDK31836.1"/>
    <property type="molecule type" value="Genomic_DNA"/>
</dbReference>
<sequence length="86" mass="9854">MEAVVQATISALGYLESGVYYPEPDCFESIRDLIRFLRNDTKMATARRLCGERNIVRCDLIPIMKSPNTPDNLFDIALRLNFLTRT</sequence>
<dbReference type="OrthoDB" id="310853at2759"/>